<sequence length="376" mass="38823">MRTLYASADILKLIRDGQAVTRSELMDQTGLSRTTIGTRLAELSKRGLISESGSAASTGGRPSGLLAFNAGAGVILTIDGGATRSSLAVSDLAGESLSERSALRAIETGPEATLAWATSELDAMLDALGRTREDVWAVGVGLPGSVDAAGRPVSPQLMPGWDGYPVGDRLRDHFGVDVLVDNDVNVMALGEARQHDPKEQIVVVKAGTGVGLAYVAEGVVLRGAQHAAGEIGHTQVPGHEHIECSCGKRGCLQAVAGGQRMADRLTAAGIPCANTAEVATLARGGVPEAIAMVREAGHAIGFVLATVVNILNPSRLVVGGDLTDARDFLLSALRETVYREANTLATSELEIARARAGARAGIIGTTTMALEHALDA</sequence>
<keyword evidence="2" id="KW-0808">Transferase</keyword>
<organism evidence="2 3">
    <name type="scientific">Solirubrobacter pauli</name>
    <dbReference type="NCBI Taxonomy" id="166793"/>
    <lineage>
        <taxon>Bacteria</taxon>
        <taxon>Bacillati</taxon>
        <taxon>Actinomycetota</taxon>
        <taxon>Thermoleophilia</taxon>
        <taxon>Solirubrobacterales</taxon>
        <taxon>Solirubrobacteraceae</taxon>
        <taxon>Solirubrobacter</taxon>
    </lineage>
</organism>
<accession>A0A660KWR3</accession>
<evidence type="ECO:0000313" key="3">
    <source>
        <dbReference type="Proteomes" id="UP000278962"/>
    </source>
</evidence>
<keyword evidence="3" id="KW-1185">Reference proteome</keyword>
<evidence type="ECO:0000256" key="1">
    <source>
        <dbReference type="ARBA" id="ARBA00006479"/>
    </source>
</evidence>
<dbReference type="EMBL" id="RBIL01000002">
    <property type="protein sequence ID" value="RKQ86157.1"/>
    <property type="molecule type" value="Genomic_DNA"/>
</dbReference>
<protein>
    <submittedName>
        <fullName evidence="2">Putative NBD/HSP70 family sugar kinase</fullName>
    </submittedName>
</protein>
<reference evidence="2 3" key="1">
    <citation type="submission" date="2018-10" db="EMBL/GenBank/DDBJ databases">
        <title>Genomic Encyclopedia of Archaeal and Bacterial Type Strains, Phase II (KMG-II): from individual species to whole genera.</title>
        <authorList>
            <person name="Goeker M."/>
        </authorList>
    </citation>
    <scope>NUCLEOTIDE SEQUENCE [LARGE SCALE GENOMIC DNA]</scope>
    <source>
        <strain evidence="2 3">DSM 14954</strain>
    </source>
</reference>
<dbReference type="AlphaFoldDB" id="A0A660KWR3"/>
<gene>
    <name evidence="2" type="ORF">C8N24_4167</name>
</gene>
<comment type="caution">
    <text evidence="2">The sequence shown here is derived from an EMBL/GenBank/DDBJ whole genome shotgun (WGS) entry which is preliminary data.</text>
</comment>
<dbReference type="Pfam" id="PF13412">
    <property type="entry name" value="HTH_24"/>
    <property type="match status" value="1"/>
</dbReference>
<dbReference type="GO" id="GO:0016301">
    <property type="term" value="F:kinase activity"/>
    <property type="evidence" value="ECO:0007669"/>
    <property type="project" value="UniProtKB-KW"/>
</dbReference>
<dbReference type="Proteomes" id="UP000278962">
    <property type="component" value="Unassembled WGS sequence"/>
</dbReference>
<dbReference type="PANTHER" id="PTHR18964:SF173">
    <property type="entry name" value="GLUCOKINASE"/>
    <property type="match status" value="1"/>
</dbReference>
<keyword evidence="2" id="KW-0418">Kinase</keyword>
<comment type="similarity">
    <text evidence="1">Belongs to the ROK (NagC/XylR) family.</text>
</comment>
<dbReference type="OrthoDB" id="9810372at2"/>
<dbReference type="InterPro" id="IPR036388">
    <property type="entry name" value="WH-like_DNA-bd_sf"/>
</dbReference>
<dbReference type="SUPFAM" id="SSF46785">
    <property type="entry name" value="Winged helix' DNA-binding domain"/>
    <property type="match status" value="1"/>
</dbReference>
<dbReference type="InterPro" id="IPR043129">
    <property type="entry name" value="ATPase_NBD"/>
</dbReference>
<dbReference type="Pfam" id="PF00480">
    <property type="entry name" value="ROK"/>
    <property type="match status" value="1"/>
</dbReference>
<proteinExistence type="inferred from homology"/>
<name>A0A660KWR3_9ACTN</name>
<dbReference type="InterPro" id="IPR000600">
    <property type="entry name" value="ROK"/>
</dbReference>
<dbReference type="SUPFAM" id="SSF53067">
    <property type="entry name" value="Actin-like ATPase domain"/>
    <property type="match status" value="1"/>
</dbReference>
<dbReference type="Gene3D" id="1.10.10.10">
    <property type="entry name" value="Winged helix-like DNA-binding domain superfamily/Winged helix DNA-binding domain"/>
    <property type="match status" value="1"/>
</dbReference>
<dbReference type="PANTHER" id="PTHR18964">
    <property type="entry name" value="ROK (REPRESSOR, ORF, KINASE) FAMILY"/>
    <property type="match status" value="1"/>
</dbReference>
<dbReference type="InterPro" id="IPR036390">
    <property type="entry name" value="WH_DNA-bd_sf"/>
</dbReference>
<evidence type="ECO:0000313" key="2">
    <source>
        <dbReference type="EMBL" id="RKQ86157.1"/>
    </source>
</evidence>
<dbReference type="Gene3D" id="3.30.420.40">
    <property type="match status" value="2"/>
</dbReference>